<feature type="compositionally biased region" description="Polar residues" evidence="1">
    <location>
        <begin position="17"/>
        <end position="29"/>
    </location>
</feature>
<dbReference type="SUPFAM" id="SSF81383">
    <property type="entry name" value="F-box domain"/>
    <property type="match status" value="1"/>
</dbReference>
<proteinExistence type="predicted"/>
<dbReference type="InterPro" id="IPR036047">
    <property type="entry name" value="F-box-like_dom_sf"/>
</dbReference>
<dbReference type="PANTHER" id="PTHR38926:SF72">
    <property type="entry name" value="IM:7136021-RELATED"/>
    <property type="match status" value="1"/>
</dbReference>
<keyword evidence="3" id="KW-1185">Reference proteome</keyword>
<sequence length="574" mass="65160">MVTSQVFSSFKAPFTTSSRLPRLLPNNNGKAAKQQQQQQPEAPLHQTSKEGNNDRTEMVALNMILLEPKEPDGYLLAGQLYEKQGRLSAARVMYADSLIHVPTTNPRYEELRLGLKKLNMQLGSFVSLFAYDVVCIIFDQLAPDDLIQCTGVCQAWGNFMLQWPEFWDSLDGVIDRATVDSLLGGKDDRFHMRGTTNDVLFTSMLKFLVASGARNIKEMHFEDMLLTEEHIGLIVKAAKSSTSAVERITFKDVPLGNPSRVLLDIVAQCPRLRHFSHQAGKRENDRQLTFVLPLKPEDPPLLEIPYDVYMLTSLDLHMGRSHCGFGPQPPPKLFHKFIKRCPHLERLSVYAYDHINHGKVIRAAVEHCPRLKDLVVRHSGTKIPSSVENTQQDQLAGSETKGLERFVFSFITDSRISISTSDVAPVIKKHHKTLSTLYLHIDRNVIDTRFLFLLARYGMPQLRELYLYTEGYCQRRTQFTDTRNPTFDKAIAALVSRCPQLRILHIVESTSYTWSYYYGSAIPVTNHAISAILKHCRSLEELKINTKGRNNIDEDDLTAARIEELKKIYGNGAT</sequence>
<dbReference type="Proteomes" id="UP001234581">
    <property type="component" value="Unassembled WGS sequence"/>
</dbReference>
<reference evidence="2 3" key="1">
    <citation type="submission" date="2023-03" db="EMBL/GenBank/DDBJ databases">
        <title>Genome sequence of Lichtheimia ornata CBS 291.66.</title>
        <authorList>
            <person name="Mohabir J.T."/>
            <person name="Shea T.P."/>
            <person name="Kurbessoian T."/>
            <person name="Berby B."/>
            <person name="Fontaine J."/>
            <person name="Livny J."/>
            <person name="Gnirke A."/>
            <person name="Stajich J.E."/>
            <person name="Cuomo C.A."/>
        </authorList>
    </citation>
    <scope>NUCLEOTIDE SEQUENCE [LARGE SCALE GENOMIC DNA]</scope>
    <source>
        <strain evidence="2">CBS 291.66</strain>
    </source>
</reference>
<dbReference type="AlphaFoldDB" id="A0AAD7XZX9"/>
<dbReference type="Gene3D" id="3.80.10.10">
    <property type="entry name" value="Ribonuclease Inhibitor"/>
    <property type="match status" value="1"/>
</dbReference>
<dbReference type="SUPFAM" id="SSF52047">
    <property type="entry name" value="RNI-like"/>
    <property type="match status" value="1"/>
</dbReference>
<organism evidence="2 3">
    <name type="scientific">Lichtheimia ornata</name>
    <dbReference type="NCBI Taxonomy" id="688661"/>
    <lineage>
        <taxon>Eukaryota</taxon>
        <taxon>Fungi</taxon>
        <taxon>Fungi incertae sedis</taxon>
        <taxon>Mucoromycota</taxon>
        <taxon>Mucoromycotina</taxon>
        <taxon>Mucoromycetes</taxon>
        <taxon>Mucorales</taxon>
        <taxon>Lichtheimiaceae</taxon>
        <taxon>Lichtheimia</taxon>
    </lineage>
</organism>
<feature type="region of interest" description="Disordered" evidence="1">
    <location>
        <begin position="17"/>
        <end position="53"/>
    </location>
</feature>
<evidence type="ECO:0008006" key="4">
    <source>
        <dbReference type="Google" id="ProtNLM"/>
    </source>
</evidence>
<gene>
    <name evidence="2" type="ORF">O0I10_003383</name>
</gene>
<dbReference type="EMBL" id="JARTCD010000011">
    <property type="protein sequence ID" value="KAJ8660740.1"/>
    <property type="molecule type" value="Genomic_DNA"/>
</dbReference>
<dbReference type="InterPro" id="IPR032675">
    <property type="entry name" value="LRR_dom_sf"/>
</dbReference>
<dbReference type="PANTHER" id="PTHR38926">
    <property type="entry name" value="F-BOX DOMAIN CONTAINING PROTEIN, EXPRESSED"/>
    <property type="match status" value="1"/>
</dbReference>
<evidence type="ECO:0000313" key="3">
    <source>
        <dbReference type="Proteomes" id="UP001234581"/>
    </source>
</evidence>
<dbReference type="GeneID" id="83210796"/>
<evidence type="ECO:0000256" key="1">
    <source>
        <dbReference type="SAM" id="MobiDB-lite"/>
    </source>
</evidence>
<dbReference type="RefSeq" id="XP_058345653.1">
    <property type="nucleotide sequence ID" value="XM_058483454.1"/>
</dbReference>
<comment type="caution">
    <text evidence="2">The sequence shown here is derived from an EMBL/GenBank/DDBJ whole genome shotgun (WGS) entry which is preliminary data.</text>
</comment>
<name>A0AAD7XZX9_9FUNG</name>
<protein>
    <recommendedName>
        <fullName evidence="4">F-box domain-containing protein</fullName>
    </recommendedName>
</protein>
<accession>A0AAD7XZX9</accession>
<evidence type="ECO:0000313" key="2">
    <source>
        <dbReference type="EMBL" id="KAJ8660740.1"/>
    </source>
</evidence>